<feature type="non-terminal residue" evidence="1">
    <location>
        <position position="1"/>
    </location>
</feature>
<sequence length="211" mass="22453">PSFASGATAAAGQGLRLPGIETFDHVQHRPTTPPRRNMTPVHANTAPAPLLAAPNIDGPRRGHASWDGSRPSQYPDIDDSGRPATHWGQQTLDQLDQLRDNQQKRSLAAPPVMGPPPHSMGFHQPQHIAAEALNLQSSAKRVKRAGAYNRPQPVQRTSPEDSSSSDGIPTPGTSTAEINPAIMYSNGYIEPQVLASAGDAHAQHTVSRGKA</sequence>
<gene>
    <name evidence="1" type="primary">USV1</name>
    <name evidence="1" type="ORF">H2198_007417</name>
</gene>
<name>A0ACC3A045_9EURO</name>
<keyword evidence="2" id="KW-1185">Reference proteome</keyword>
<organism evidence="1 2">
    <name type="scientific">Neophaeococcomyces mojaviensis</name>
    <dbReference type="NCBI Taxonomy" id="3383035"/>
    <lineage>
        <taxon>Eukaryota</taxon>
        <taxon>Fungi</taxon>
        <taxon>Dikarya</taxon>
        <taxon>Ascomycota</taxon>
        <taxon>Pezizomycotina</taxon>
        <taxon>Eurotiomycetes</taxon>
        <taxon>Chaetothyriomycetidae</taxon>
        <taxon>Chaetothyriales</taxon>
        <taxon>Chaetothyriales incertae sedis</taxon>
        <taxon>Neophaeococcomyces</taxon>
    </lineage>
</organism>
<dbReference type="Proteomes" id="UP001172386">
    <property type="component" value="Unassembled WGS sequence"/>
</dbReference>
<dbReference type="EMBL" id="JAPDRQ010000155">
    <property type="protein sequence ID" value="KAJ9653419.1"/>
    <property type="molecule type" value="Genomic_DNA"/>
</dbReference>
<comment type="caution">
    <text evidence="1">The sequence shown here is derived from an EMBL/GenBank/DDBJ whole genome shotgun (WGS) entry which is preliminary data.</text>
</comment>
<evidence type="ECO:0000313" key="2">
    <source>
        <dbReference type="Proteomes" id="UP001172386"/>
    </source>
</evidence>
<protein>
    <submittedName>
        <fullName evidence="1">Up in starvation</fullName>
    </submittedName>
</protein>
<proteinExistence type="predicted"/>
<evidence type="ECO:0000313" key="1">
    <source>
        <dbReference type="EMBL" id="KAJ9653419.1"/>
    </source>
</evidence>
<accession>A0ACC3A045</accession>
<reference evidence="1" key="1">
    <citation type="submission" date="2022-10" db="EMBL/GenBank/DDBJ databases">
        <title>Culturing micro-colonial fungi from biological soil crusts in the Mojave desert and describing Neophaeococcomyces mojavensis, and introducing the new genera and species Taxawa tesnikishii.</title>
        <authorList>
            <person name="Kurbessoian T."/>
            <person name="Stajich J.E."/>
        </authorList>
    </citation>
    <scope>NUCLEOTIDE SEQUENCE</scope>
    <source>
        <strain evidence="1">JES_112</strain>
    </source>
</reference>